<dbReference type="EMBL" id="UAWL01000031">
    <property type="protein sequence ID" value="SQC36439.1"/>
    <property type="molecule type" value="Genomic_DNA"/>
</dbReference>
<evidence type="ECO:0000313" key="3">
    <source>
        <dbReference type="EMBL" id="SQC36439.1"/>
    </source>
</evidence>
<dbReference type="Proteomes" id="UP000250166">
    <property type="component" value="Unassembled WGS sequence"/>
</dbReference>
<dbReference type="AlphaFoldDB" id="A0A2X3GHM2"/>
<evidence type="ECO:0000256" key="2">
    <source>
        <dbReference type="SAM" id="SignalP"/>
    </source>
</evidence>
<dbReference type="RefSeq" id="WP_112059278.1">
    <property type="nucleotide sequence ID" value="NZ_UAWL01000031.1"/>
</dbReference>
<keyword evidence="2" id="KW-0732">Signal</keyword>
<feature type="chain" id="PRO_5015963273" evidence="2">
    <location>
        <begin position="36"/>
        <end position="98"/>
    </location>
</feature>
<name>A0A2X3GHM2_9HELI</name>
<keyword evidence="1" id="KW-0175">Coiled coil</keyword>
<evidence type="ECO:0000313" key="4">
    <source>
        <dbReference type="Proteomes" id="UP000250166"/>
    </source>
</evidence>
<protein>
    <submittedName>
        <fullName evidence="3">Uncharacterized protein</fullName>
    </submittedName>
</protein>
<feature type="coiled-coil region" evidence="1">
    <location>
        <begin position="49"/>
        <end position="80"/>
    </location>
</feature>
<feature type="signal peptide" evidence="2">
    <location>
        <begin position="1"/>
        <end position="35"/>
    </location>
</feature>
<proteinExistence type="predicted"/>
<accession>A0A2X3GHM2</accession>
<gene>
    <name evidence="3" type="ORF">NCTC13102_02246</name>
</gene>
<organism evidence="3 4">
    <name type="scientific">Helicobacter fennelliae</name>
    <dbReference type="NCBI Taxonomy" id="215"/>
    <lineage>
        <taxon>Bacteria</taxon>
        <taxon>Pseudomonadati</taxon>
        <taxon>Campylobacterota</taxon>
        <taxon>Epsilonproteobacteria</taxon>
        <taxon>Campylobacterales</taxon>
        <taxon>Helicobacteraceae</taxon>
        <taxon>Helicobacter</taxon>
    </lineage>
</organism>
<sequence length="98" mass="11006">MKKFMLFSLISIVFGTNVLACLCAPFMTASFTASATTISGFLQAQVVSLQTLKQSVEKVSANINEQNKLLDKENKLLQDEAIRDSELIFYLKQKNQLR</sequence>
<evidence type="ECO:0000256" key="1">
    <source>
        <dbReference type="SAM" id="Coils"/>
    </source>
</evidence>
<reference evidence="3 4" key="1">
    <citation type="submission" date="2018-06" db="EMBL/GenBank/DDBJ databases">
        <authorList>
            <consortium name="Pathogen Informatics"/>
            <person name="Doyle S."/>
        </authorList>
    </citation>
    <scope>NUCLEOTIDE SEQUENCE [LARGE SCALE GENOMIC DNA]</scope>
    <source>
        <strain evidence="3 4">NCTC13102</strain>
    </source>
</reference>